<comment type="caution">
    <text evidence="2">The sequence shown here is derived from an EMBL/GenBank/DDBJ whole genome shotgun (WGS) entry which is preliminary data.</text>
</comment>
<name>A0A0F4LB04_9LACO</name>
<accession>A0A0F4LB04</accession>
<gene>
    <name evidence="2" type="ORF">JF76_11050</name>
</gene>
<keyword evidence="1" id="KW-1133">Transmembrane helix</keyword>
<dbReference type="EMBL" id="JXBY01000019">
    <property type="protein sequence ID" value="KJY55463.1"/>
    <property type="molecule type" value="Genomic_DNA"/>
</dbReference>
<keyword evidence="1" id="KW-0472">Membrane</keyword>
<organism evidence="2 3">
    <name type="scientific">Lactobacillus kullabergensis</name>
    <dbReference type="NCBI Taxonomy" id="1218493"/>
    <lineage>
        <taxon>Bacteria</taxon>
        <taxon>Bacillati</taxon>
        <taxon>Bacillota</taxon>
        <taxon>Bacilli</taxon>
        <taxon>Lactobacillales</taxon>
        <taxon>Lactobacillaceae</taxon>
        <taxon>Lactobacillus</taxon>
    </lineage>
</organism>
<proteinExistence type="predicted"/>
<dbReference type="AlphaFoldDB" id="A0A0F4LB04"/>
<dbReference type="Proteomes" id="UP000033533">
    <property type="component" value="Unassembled WGS sequence"/>
</dbReference>
<protein>
    <submittedName>
        <fullName evidence="2">Uncharacterized protein</fullName>
    </submittedName>
</protein>
<keyword evidence="1" id="KW-0812">Transmembrane</keyword>
<dbReference type="STRING" id="1218493.JF76_11050"/>
<dbReference type="RefSeq" id="WP_052697079.1">
    <property type="nucleotide sequence ID" value="NZ_JBHSZS010000025.1"/>
</dbReference>
<feature type="transmembrane region" description="Helical" evidence="1">
    <location>
        <begin position="100"/>
        <end position="123"/>
    </location>
</feature>
<dbReference type="OrthoDB" id="2328984at2"/>
<dbReference type="PATRIC" id="fig|1218493.3.peg.1159"/>
<reference evidence="2 3" key="1">
    <citation type="submission" date="2014-12" db="EMBL/GenBank/DDBJ databases">
        <title>Comparative genomics of the lactic acid bacteria isolated from the honey bee gut.</title>
        <authorList>
            <person name="Ellegaard K.M."/>
            <person name="Tamarit D."/>
            <person name="Javelind E."/>
            <person name="Olofsson T."/>
            <person name="Andersson S.G."/>
            <person name="Vasquez A."/>
        </authorList>
    </citation>
    <scope>NUCLEOTIDE SEQUENCE [LARGE SCALE GENOMIC DNA]</scope>
    <source>
        <strain evidence="2 3">Biut2</strain>
    </source>
</reference>
<evidence type="ECO:0000313" key="3">
    <source>
        <dbReference type="Proteomes" id="UP000033533"/>
    </source>
</evidence>
<evidence type="ECO:0000256" key="1">
    <source>
        <dbReference type="SAM" id="Phobius"/>
    </source>
</evidence>
<dbReference type="HOGENOM" id="CLU_162588_0_0_9"/>
<evidence type="ECO:0000313" key="2">
    <source>
        <dbReference type="EMBL" id="KJY55463.1"/>
    </source>
</evidence>
<sequence length="124" mass="14370">METNDNIITLDNAKKDTINYSQDLPIDKSEYYNSKDGGNNMNNKYVTHTELELSNEKILHKIDNHFNEQDKHFIKIENALEVQNNKIQDTDRKVNKIYDWIIGGFVLTVLTTIISTIITNLLAK</sequence>